<dbReference type="PROSITE" id="PS00217">
    <property type="entry name" value="SUGAR_TRANSPORT_2"/>
    <property type="match status" value="1"/>
</dbReference>
<keyword evidence="3 7" id="KW-0813">Transport</keyword>
<dbReference type="Gene3D" id="1.20.1250.20">
    <property type="entry name" value="MFS general substrate transporter like domains"/>
    <property type="match status" value="1"/>
</dbReference>
<feature type="transmembrane region" description="Helical" evidence="8">
    <location>
        <begin position="341"/>
        <end position="363"/>
    </location>
</feature>
<dbReference type="SUPFAM" id="SSF103473">
    <property type="entry name" value="MFS general substrate transporter"/>
    <property type="match status" value="1"/>
</dbReference>
<feature type="transmembrane region" description="Helical" evidence="8">
    <location>
        <begin position="152"/>
        <end position="175"/>
    </location>
</feature>
<dbReference type="PRINTS" id="PR00171">
    <property type="entry name" value="SUGRTRNSPORT"/>
</dbReference>
<evidence type="ECO:0000256" key="2">
    <source>
        <dbReference type="ARBA" id="ARBA00010992"/>
    </source>
</evidence>
<feature type="transmembrane region" description="Helical" evidence="8">
    <location>
        <begin position="21"/>
        <end position="51"/>
    </location>
</feature>
<dbReference type="EMBL" id="CDMC01000023">
    <property type="protein sequence ID" value="CEL11107.1"/>
    <property type="molecule type" value="Genomic_DNA"/>
</dbReference>
<evidence type="ECO:0000313" key="10">
    <source>
        <dbReference type="EMBL" id="CEL11107.1"/>
    </source>
</evidence>
<feature type="transmembrane region" description="Helical" evidence="8">
    <location>
        <begin position="375"/>
        <end position="398"/>
    </location>
</feature>
<organism evidence="10 11">
    <name type="scientific">Aspergillus calidoustus</name>
    <dbReference type="NCBI Taxonomy" id="454130"/>
    <lineage>
        <taxon>Eukaryota</taxon>
        <taxon>Fungi</taxon>
        <taxon>Dikarya</taxon>
        <taxon>Ascomycota</taxon>
        <taxon>Pezizomycotina</taxon>
        <taxon>Eurotiomycetes</taxon>
        <taxon>Eurotiomycetidae</taxon>
        <taxon>Eurotiales</taxon>
        <taxon>Aspergillaceae</taxon>
        <taxon>Aspergillus</taxon>
        <taxon>Aspergillus subgen. Nidulantes</taxon>
    </lineage>
</organism>
<dbReference type="InterPro" id="IPR050360">
    <property type="entry name" value="MFS_Sugar_Transporters"/>
</dbReference>
<dbReference type="NCBIfam" id="TIGR00879">
    <property type="entry name" value="SP"/>
    <property type="match status" value="1"/>
</dbReference>
<feature type="transmembrane region" description="Helical" evidence="8">
    <location>
        <begin position="441"/>
        <end position="459"/>
    </location>
</feature>
<dbReference type="InterPro" id="IPR036259">
    <property type="entry name" value="MFS_trans_sf"/>
</dbReference>
<reference evidence="11" key="1">
    <citation type="journal article" date="2016" name="Genome Announc.">
        <title>Draft genome sequences of fungus Aspergillus calidoustus.</title>
        <authorList>
            <person name="Horn F."/>
            <person name="Linde J."/>
            <person name="Mattern D.J."/>
            <person name="Walther G."/>
            <person name="Guthke R."/>
            <person name="Scherlach K."/>
            <person name="Martin K."/>
            <person name="Brakhage A.A."/>
            <person name="Petzke L."/>
            <person name="Valiante V."/>
        </authorList>
    </citation>
    <scope>NUCLEOTIDE SEQUENCE [LARGE SCALE GENOMIC DNA]</scope>
    <source>
        <strain evidence="11">SF006504</strain>
    </source>
</reference>
<feature type="transmembrane region" description="Helical" evidence="8">
    <location>
        <begin position="63"/>
        <end position="81"/>
    </location>
</feature>
<protein>
    <recommendedName>
        <fullName evidence="9">Major facilitator superfamily (MFS) profile domain-containing protein</fullName>
    </recommendedName>
</protein>
<evidence type="ECO:0000256" key="3">
    <source>
        <dbReference type="ARBA" id="ARBA00022448"/>
    </source>
</evidence>
<dbReference type="PANTHER" id="PTHR48022:SF14">
    <property type="entry name" value="MAJOR FACILITATOR SUPERFAMILY (MFS) PROFILE DOMAIN-CONTAINING PROTEIN-RELATED"/>
    <property type="match status" value="1"/>
</dbReference>
<accession>A0A0U5GH43</accession>
<dbReference type="OrthoDB" id="6612291at2759"/>
<dbReference type="PROSITE" id="PS00216">
    <property type="entry name" value="SUGAR_TRANSPORT_1"/>
    <property type="match status" value="1"/>
</dbReference>
<feature type="transmembrane region" description="Helical" evidence="8">
    <location>
        <begin position="410"/>
        <end position="429"/>
    </location>
</feature>
<gene>
    <name evidence="10" type="ORF">ASPCAL14213</name>
</gene>
<keyword evidence="4 8" id="KW-0812">Transmembrane</keyword>
<evidence type="ECO:0000256" key="1">
    <source>
        <dbReference type="ARBA" id="ARBA00004141"/>
    </source>
</evidence>
<comment type="similarity">
    <text evidence="2 7">Belongs to the major facilitator superfamily. Sugar transporter (TC 2.A.1.1) family.</text>
</comment>
<sequence>MEAETHASPASKPKTVLTGRVLWCISVISMGAIFWGYDIGVISTILVAPGFKAALNNPSASETGTITAIFYLGQFVGYGFLAGPVNNRLGRRWAGAVGVVILCIGAALQAGAIHLAMMIVGRIIAGLGTGIVSCSVPLYLSEISPAHVRGAFVATNQLGIVFGISMAFWIGYGFSFWDTGSGVDLQWRLSVIMQFIPAVIFLIGVPTLPESPRWLVSQDRMEDAVKALTKLRGKDHPDAIQAELDEIHANIMWHKQYSVTSTKVFFTDKALWARLWRAWAISFLQQMSGAGGIRYYLPTNFRAAGTSETLSLLASGLDGTVQVGCTAVGIFLIDRIGRRHALGGGAIIMAWCLLINGALQLAYPNQSNASANYCNIFFIFFFTVGYSIGFGPCAWIYSSEIFPAHVRSKGLGISVTGQSIGSIIVGQVWPVAVDRIGPRTYFIFMAFNIFAAILVYSTFPETKKKTLEELDSQFGSCSLHFPEGGATKEAEHGGREHVELVGENKRH</sequence>
<dbReference type="Proteomes" id="UP000054771">
    <property type="component" value="Unassembled WGS sequence"/>
</dbReference>
<name>A0A0U5GH43_ASPCI</name>
<feature type="domain" description="Major facilitator superfamily (MFS) profile" evidence="9">
    <location>
        <begin position="24"/>
        <end position="463"/>
    </location>
</feature>
<dbReference type="InterPro" id="IPR005828">
    <property type="entry name" value="MFS_sugar_transport-like"/>
</dbReference>
<feature type="transmembrane region" description="Helical" evidence="8">
    <location>
        <begin position="187"/>
        <end position="208"/>
    </location>
</feature>
<comment type="subcellular location">
    <subcellularLocation>
        <location evidence="1">Membrane</location>
        <topology evidence="1">Multi-pass membrane protein</topology>
    </subcellularLocation>
</comment>
<feature type="transmembrane region" description="Helical" evidence="8">
    <location>
        <begin position="119"/>
        <end position="140"/>
    </location>
</feature>
<dbReference type="InterPro" id="IPR020846">
    <property type="entry name" value="MFS_dom"/>
</dbReference>
<evidence type="ECO:0000256" key="6">
    <source>
        <dbReference type="ARBA" id="ARBA00023136"/>
    </source>
</evidence>
<dbReference type="FunFam" id="1.20.1250.20:FF:000134">
    <property type="entry name" value="MFS sugar transporter protein"/>
    <property type="match status" value="1"/>
</dbReference>
<dbReference type="InterPro" id="IPR005829">
    <property type="entry name" value="Sugar_transporter_CS"/>
</dbReference>
<feature type="transmembrane region" description="Helical" evidence="8">
    <location>
        <begin position="93"/>
        <end position="113"/>
    </location>
</feature>
<evidence type="ECO:0000259" key="9">
    <source>
        <dbReference type="PROSITE" id="PS50850"/>
    </source>
</evidence>
<evidence type="ECO:0000256" key="7">
    <source>
        <dbReference type="RuleBase" id="RU003346"/>
    </source>
</evidence>
<proteinExistence type="inferred from homology"/>
<dbReference type="Pfam" id="PF00083">
    <property type="entry name" value="Sugar_tr"/>
    <property type="match status" value="1"/>
</dbReference>
<evidence type="ECO:0000313" key="11">
    <source>
        <dbReference type="Proteomes" id="UP000054771"/>
    </source>
</evidence>
<evidence type="ECO:0000256" key="8">
    <source>
        <dbReference type="SAM" id="Phobius"/>
    </source>
</evidence>
<dbReference type="PROSITE" id="PS50850">
    <property type="entry name" value="MFS"/>
    <property type="match status" value="1"/>
</dbReference>
<evidence type="ECO:0000256" key="4">
    <source>
        <dbReference type="ARBA" id="ARBA00022692"/>
    </source>
</evidence>
<dbReference type="InterPro" id="IPR003663">
    <property type="entry name" value="Sugar/inositol_transpt"/>
</dbReference>
<evidence type="ECO:0000256" key="5">
    <source>
        <dbReference type="ARBA" id="ARBA00022989"/>
    </source>
</evidence>
<dbReference type="PANTHER" id="PTHR48022">
    <property type="entry name" value="PLASTIDIC GLUCOSE TRANSPORTER 4"/>
    <property type="match status" value="1"/>
</dbReference>
<keyword evidence="11" id="KW-1185">Reference proteome</keyword>
<keyword evidence="6 8" id="KW-0472">Membrane</keyword>
<dbReference type="AlphaFoldDB" id="A0A0U5GH43"/>
<dbReference type="GO" id="GO:0005351">
    <property type="term" value="F:carbohydrate:proton symporter activity"/>
    <property type="evidence" value="ECO:0007669"/>
    <property type="project" value="TreeGrafter"/>
</dbReference>
<dbReference type="OMA" id="IFWGYDI"/>
<keyword evidence="5 8" id="KW-1133">Transmembrane helix</keyword>
<dbReference type="GO" id="GO:0016020">
    <property type="term" value="C:membrane"/>
    <property type="evidence" value="ECO:0007669"/>
    <property type="project" value="UniProtKB-SubCell"/>
</dbReference>